<accession>A0ABY7F6J7</accession>
<keyword evidence="1" id="KW-0479">Metal-binding</keyword>
<evidence type="ECO:0000313" key="4">
    <source>
        <dbReference type="EMBL" id="WAR17237.1"/>
    </source>
</evidence>
<dbReference type="SMART" id="SM00355">
    <property type="entry name" value="ZnF_C2H2"/>
    <property type="match status" value="2"/>
</dbReference>
<reference evidence="4" key="1">
    <citation type="submission" date="2022-11" db="EMBL/GenBank/DDBJ databases">
        <title>Centuries of genome instability and evolution in soft-shell clam transmissible cancer (bioRxiv).</title>
        <authorList>
            <person name="Hart S.F.M."/>
            <person name="Yonemitsu M.A."/>
            <person name="Giersch R.M."/>
            <person name="Beal B.F."/>
            <person name="Arriagada G."/>
            <person name="Davis B.W."/>
            <person name="Ostrander E.A."/>
            <person name="Goff S.P."/>
            <person name="Metzger M.J."/>
        </authorList>
    </citation>
    <scope>NUCLEOTIDE SEQUENCE</scope>
    <source>
        <strain evidence="4">MELC-2E11</strain>
        <tissue evidence="4">Siphon/mantle</tissue>
    </source>
</reference>
<evidence type="ECO:0000256" key="2">
    <source>
        <dbReference type="SAM" id="MobiDB-lite"/>
    </source>
</evidence>
<evidence type="ECO:0000313" key="5">
    <source>
        <dbReference type="Proteomes" id="UP001164746"/>
    </source>
</evidence>
<proteinExistence type="predicted"/>
<dbReference type="PROSITE" id="PS00028">
    <property type="entry name" value="ZINC_FINGER_C2H2_1"/>
    <property type="match status" value="2"/>
</dbReference>
<dbReference type="Gene3D" id="3.30.160.60">
    <property type="entry name" value="Classic Zinc Finger"/>
    <property type="match status" value="1"/>
</dbReference>
<feature type="compositionally biased region" description="Polar residues" evidence="2">
    <location>
        <begin position="231"/>
        <end position="251"/>
    </location>
</feature>
<feature type="domain" description="C2H2-type" evidence="3">
    <location>
        <begin position="465"/>
        <end position="492"/>
    </location>
</feature>
<keyword evidence="1" id="KW-0863">Zinc-finger</keyword>
<gene>
    <name evidence="4" type="ORF">MAR_031831</name>
</gene>
<name>A0ABY7F6J7_MYAAR</name>
<dbReference type="EMBL" id="CP111021">
    <property type="protein sequence ID" value="WAR17237.1"/>
    <property type="molecule type" value="Genomic_DNA"/>
</dbReference>
<feature type="compositionally biased region" description="Basic and acidic residues" evidence="2">
    <location>
        <begin position="544"/>
        <end position="566"/>
    </location>
</feature>
<feature type="region of interest" description="Disordered" evidence="2">
    <location>
        <begin position="536"/>
        <end position="573"/>
    </location>
</feature>
<feature type="region of interest" description="Disordered" evidence="2">
    <location>
        <begin position="231"/>
        <end position="257"/>
    </location>
</feature>
<feature type="compositionally biased region" description="Basic and acidic residues" evidence="2">
    <location>
        <begin position="132"/>
        <end position="141"/>
    </location>
</feature>
<evidence type="ECO:0000259" key="3">
    <source>
        <dbReference type="PROSITE" id="PS50157"/>
    </source>
</evidence>
<organism evidence="4 5">
    <name type="scientific">Mya arenaria</name>
    <name type="common">Soft-shell clam</name>
    <dbReference type="NCBI Taxonomy" id="6604"/>
    <lineage>
        <taxon>Eukaryota</taxon>
        <taxon>Metazoa</taxon>
        <taxon>Spiralia</taxon>
        <taxon>Lophotrochozoa</taxon>
        <taxon>Mollusca</taxon>
        <taxon>Bivalvia</taxon>
        <taxon>Autobranchia</taxon>
        <taxon>Heteroconchia</taxon>
        <taxon>Euheterodonta</taxon>
        <taxon>Imparidentia</taxon>
        <taxon>Neoheterodontei</taxon>
        <taxon>Myida</taxon>
        <taxon>Myoidea</taxon>
        <taxon>Myidae</taxon>
        <taxon>Mya</taxon>
    </lineage>
</organism>
<evidence type="ECO:0000256" key="1">
    <source>
        <dbReference type="PROSITE-ProRule" id="PRU00042"/>
    </source>
</evidence>
<protein>
    <recommendedName>
        <fullName evidence="3">C2H2-type domain-containing protein</fullName>
    </recommendedName>
</protein>
<feature type="region of interest" description="Disordered" evidence="2">
    <location>
        <begin position="110"/>
        <end position="141"/>
    </location>
</feature>
<feature type="domain" description="C2H2-type" evidence="3">
    <location>
        <begin position="424"/>
        <end position="452"/>
    </location>
</feature>
<dbReference type="InterPro" id="IPR013087">
    <property type="entry name" value="Znf_C2H2_type"/>
</dbReference>
<keyword evidence="5" id="KW-1185">Reference proteome</keyword>
<keyword evidence="1" id="KW-0862">Zinc</keyword>
<sequence length="573" mass="64038">MIIRATHAENTRASLQHGALKQWIFPGILVTDSFNRTHDHLAKLGLEAKEQEEDKDFIEFEFYPSEEYYSPTKERSASPDPVLEHIFEAASQGDTRGVCDLILNKNAGLGSKLDNARPENKSVPRQRSSSSELKRKSPVECDLPAKKQNTGFVDFTNVVNIRQGKITGVEKVEKELPVKPPTDESKKRSLIDYSVLTKALSKTLESKLSESEDSDVKIVIFCNNRPVQSFSVRSNSKKTGGSDIKSPSSGFNIPHTDDKVPSVDINLSSTGLKQSAANEAGIKSFETLHRAGKRSVKVRNFGPDFCADYSDDEIDKLKIDETVVKQEAVDEVETEEDRLMRESSVDSFEENITEYISTILNQNKECLEKSEYADKGKRALFHKTIELKGEKAINILAETGALQKAEPDCPLGQPNKDGVIEPVYVCDQCGKFYRARKTLREHFFREHSKCKDDEPLYLYISGNKYQCPICFNHFHSGSELVSHTQKHTGGFTKNNLNDLPVLIGPLNKDGTGAIQEPPDIQAILREADKVREIPTTPKQITVSEAKEQSEVDQATVHDDNSDDELHVIAAPLK</sequence>
<dbReference type="PROSITE" id="PS50157">
    <property type="entry name" value="ZINC_FINGER_C2H2_2"/>
    <property type="match status" value="2"/>
</dbReference>
<dbReference type="Proteomes" id="UP001164746">
    <property type="component" value="Chromosome 10"/>
</dbReference>